<keyword evidence="1" id="KW-0620">Polyamine biosynthesis</keyword>
<dbReference type="Proteomes" id="UP000288012">
    <property type="component" value="Unassembled WGS sequence"/>
</dbReference>
<reference evidence="3 4" key="1">
    <citation type="submission" date="2018-12" db="EMBL/GenBank/DDBJ databases">
        <title>Legionella sp,whole genome shotgun sequence.</title>
        <authorList>
            <person name="Wu H."/>
        </authorList>
    </citation>
    <scope>NUCLEOTIDE SEQUENCE [LARGE SCALE GENOMIC DNA]</scope>
    <source>
        <strain evidence="4">km714</strain>
    </source>
</reference>
<keyword evidence="2" id="KW-1133">Transmembrane helix</keyword>
<accession>A0A433JH79</accession>
<dbReference type="Gene3D" id="3.40.50.150">
    <property type="entry name" value="Vaccinia Virus protein VP39"/>
    <property type="match status" value="1"/>
</dbReference>
<dbReference type="SUPFAM" id="SSF53335">
    <property type="entry name" value="S-adenosyl-L-methionine-dependent methyltransferases"/>
    <property type="match status" value="1"/>
</dbReference>
<name>A0A433JH79_9GAMM</name>
<evidence type="ECO:0000256" key="1">
    <source>
        <dbReference type="ARBA" id="ARBA00023115"/>
    </source>
</evidence>
<feature type="transmembrane region" description="Helical" evidence="2">
    <location>
        <begin position="138"/>
        <end position="158"/>
    </location>
</feature>
<proteinExistence type="predicted"/>
<dbReference type="PANTHER" id="PTHR43317">
    <property type="entry name" value="THERMOSPERMINE SYNTHASE ACAULIS5"/>
    <property type="match status" value="1"/>
</dbReference>
<feature type="transmembrane region" description="Helical" evidence="2">
    <location>
        <begin position="322"/>
        <end position="341"/>
    </location>
</feature>
<feature type="transmembrane region" description="Helical" evidence="2">
    <location>
        <begin position="170"/>
        <end position="190"/>
    </location>
</feature>
<keyword evidence="2" id="KW-0812">Transmembrane</keyword>
<dbReference type="InterPro" id="IPR029063">
    <property type="entry name" value="SAM-dependent_MTases_sf"/>
</dbReference>
<feature type="transmembrane region" description="Helical" evidence="2">
    <location>
        <begin position="34"/>
        <end position="58"/>
    </location>
</feature>
<keyword evidence="2" id="KW-0472">Membrane</keyword>
<feature type="transmembrane region" description="Helical" evidence="2">
    <location>
        <begin position="104"/>
        <end position="126"/>
    </location>
</feature>
<gene>
    <name evidence="3" type="ORF">EKM59_09785</name>
</gene>
<feature type="transmembrane region" description="Helical" evidence="2">
    <location>
        <begin position="237"/>
        <end position="255"/>
    </location>
</feature>
<dbReference type="RefSeq" id="WP_127057290.1">
    <property type="nucleotide sequence ID" value="NZ_RZGR01000034.1"/>
</dbReference>
<comment type="caution">
    <text evidence="3">The sequence shown here is derived from an EMBL/GenBank/DDBJ whole genome shotgun (WGS) entry which is preliminary data.</text>
</comment>
<evidence type="ECO:0000256" key="2">
    <source>
        <dbReference type="SAM" id="Phobius"/>
    </source>
</evidence>
<dbReference type="PANTHER" id="PTHR43317:SF1">
    <property type="entry name" value="THERMOSPERMINE SYNTHASE ACAULIS5"/>
    <property type="match status" value="1"/>
</dbReference>
<keyword evidence="4" id="KW-1185">Reference proteome</keyword>
<evidence type="ECO:0000313" key="4">
    <source>
        <dbReference type="Proteomes" id="UP000288012"/>
    </source>
</evidence>
<dbReference type="GO" id="GO:0006596">
    <property type="term" value="P:polyamine biosynthetic process"/>
    <property type="evidence" value="ECO:0007669"/>
    <property type="project" value="UniProtKB-KW"/>
</dbReference>
<feature type="transmembrane region" description="Helical" evidence="2">
    <location>
        <begin position="267"/>
        <end position="286"/>
    </location>
</feature>
<feature type="transmembrane region" description="Helical" evidence="2">
    <location>
        <begin position="211"/>
        <end position="231"/>
    </location>
</feature>
<protein>
    <submittedName>
        <fullName evidence="3">Spermidine synthase</fullName>
    </submittedName>
</protein>
<dbReference type="NCBIfam" id="NF037959">
    <property type="entry name" value="MFS_SpdSyn"/>
    <property type="match status" value="1"/>
</dbReference>
<dbReference type="AlphaFoldDB" id="A0A433JH79"/>
<feature type="transmembrane region" description="Helical" evidence="2">
    <location>
        <begin position="376"/>
        <end position="394"/>
    </location>
</feature>
<dbReference type="EMBL" id="RZGR01000034">
    <property type="protein sequence ID" value="RUQ81667.1"/>
    <property type="molecule type" value="Genomic_DNA"/>
</dbReference>
<sequence length="702" mass="80006">MQFSFSLTLFLSAALLFVIQPMVAKVLLPVYGGTPAVWTVCMLFFQALLLLAYAYAWFLSRLQHPHSWKIIHFSVCFLSLLFLPVQFTALANADFPERAILVQITFQLGLPLLVVAASAPLLQYAFSQIKSKRRRDPYFLYAASNSGSLLALLCYPWLIERFFKISEQFYYWNGFYVIYMIFLWSLLFYFPYQPHIVRYKEQTALSWKRRLRWIFLSFIPCSLMLGVTFYITTDVAATPLLWVIPLALYLLSYVLTFAQKKIISHAWIIKNAIFFLIFPVLGFVLGIHKIPAWQSILVHLANFFVFALLCHGELAETRPSPIHLTSFYFCIAVGGVLAGIFNGLLAPVLFNGAYEYPLILLLSLLAIPAREKTSDWLLPVLILSLLLINFFLPAQQWLKWVKSSHVIEVVALAAAFIFSKNQRTLLLCLALLLIFIFIAGQKSTKLLAQQRNFYGIKEVHAQPGAHVLMSQSTLHGFQLLNDPNSREGIQAYYGAVLPVIREMQRKSLSLSAVVIGLGTGIMVCQFRERDKLTMVEIDAQVMQIAQDPTLFTYLRDCNSQLTLLRSDGRLALKEMKRASLDLLVIDAFTSDAIPVHLLSTEAFSSYRSRLKRHGVILVNISNRHLRILPIVAAAGRQLEMIVLHLQHPGDPRLGQVASEWALLTFDTTLAFDLLKKEWRFVEEPENVTWTDDYSTILPLLKF</sequence>
<feature type="transmembrane region" description="Helical" evidence="2">
    <location>
        <begin position="425"/>
        <end position="441"/>
    </location>
</feature>
<feature type="transmembrane region" description="Helical" evidence="2">
    <location>
        <begin position="292"/>
        <end position="310"/>
    </location>
</feature>
<organism evidence="3 4">
    <name type="scientific">Legionella septentrionalis</name>
    <dbReference type="NCBI Taxonomy" id="2498109"/>
    <lineage>
        <taxon>Bacteria</taxon>
        <taxon>Pseudomonadati</taxon>
        <taxon>Pseudomonadota</taxon>
        <taxon>Gammaproteobacteria</taxon>
        <taxon>Legionellales</taxon>
        <taxon>Legionellaceae</taxon>
        <taxon>Legionella</taxon>
    </lineage>
</organism>
<feature type="transmembrane region" description="Helical" evidence="2">
    <location>
        <begin position="70"/>
        <end position="92"/>
    </location>
</feature>
<evidence type="ECO:0000313" key="3">
    <source>
        <dbReference type="EMBL" id="RUQ81667.1"/>
    </source>
</evidence>